<keyword evidence="4" id="KW-0807">Transducer</keyword>
<dbReference type="InterPro" id="IPR007891">
    <property type="entry name" value="CHASE3"/>
</dbReference>
<feature type="domain" description="HAMP" evidence="9">
    <location>
        <begin position="298"/>
        <end position="345"/>
    </location>
</feature>
<dbReference type="PRINTS" id="PR00260">
    <property type="entry name" value="CHEMTRNSDUCR"/>
</dbReference>
<keyword evidence="7" id="KW-0812">Transmembrane</keyword>
<dbReference type="InterPro" id="IPR003660">
    <property type="entry name" value="HAMP_dom"/>
</dbReference>
<dbReference type="GO" id="GO:0007165">
    <property type="term" value="P:signal transduction"/>
    <property type="evidence" value="ECO:0007669"/>
    <property type="project" value="UniProtKB-KW"/>
</dbReference>
<evidence type="ECO:0000259" key="9">
    <source>
        <dbReference type="PROSITE" id="PS50885"/>
    </source>
</evidence>
<sequence length="636" mass="67098">MFLDNLKISRKLALGFAAVVLTMAGMGGAMMVNLRTLDHAREQITESREVLSALDEAKFFMTRQENSYRGYLLSKSDYYVERVNKHRANFKKRLDAARAGLADSPELASKIDTASASADRWYAEIFEAGVKLASDPATIDQAIAMVGPDGAADSVIAPAEDAMDAVQAAMNEEMARLQAQQVKASATATASLAIGLTLAVLIAIGLGWMLSKMIAAPVTAMTAAMRRLAQGDFTAIVPAMDRKDEVGQMAQAVAVFKEAGIEKLRLEGQTAEQRAAAEAERRAREEEKARKAEEDAIAIGALAEALGKLAHGDLTHRITAPFSPDAEQLKTDFNAAMVQLQDAMKVVIANVQGIKSGAGEISIAADDLSRRTEQQAASLEETAAALDEITATVNKTASGARTCSDVVLGARGDAQKSGEVVRQAVAAMSEIEQSAQQISQIIGVIDEIAFQTNLLALNAGVEAARAGEAGRGFAVVASEVRALAQRSAEAAKEIKALISASSQQVGQGVHLVGETGEALQRIVSRVAEIDELVSEIAASAQEQAVGLQQVNTAVNQMDQVTQQNAAMVEESTAASHALAGEAEALSGSVARFNIGQVQAAPVGRRPAAASTQMRRSSRDGSALRKPEPEADGWEEF</sequence>
<evidence type="ECO:0000256" key="7">
    <source>
        <dbReference type="SAM" id="Phobius"/>
    </source>
</evidence>
<comment type="subcellular location">
    <subcellularLocation>
        <location evidence="1">Membrane</location>
    </subcellularLocation>
</comment>
<feature type="transmembrane region" description="Helical" evidence="7">
    <location>
        <begin position="184"/>
        <end position="210"/>
    </location>
</feature>
<evidence type="ECO:0000256" key="3">
    <source>
        <dbReference type="ARBA" id="ARBA00029447"/>
    </source>
</evidence>
<dbReference type="InterPro" id="IPR004090">
    <property type="entry name" value="Chemotax_Me-accpt_rcpt"/>
</dbReference>
<comment type="similarity">
    <text evidence="3">Belongs to the methyl-accepting chemotaxis (MCP) protein family.</text>
</comment>
<feature type="transmembrane region" description="Helical" evidence="7">
    <location>
        <begin position="12"/>
        <end position="34"/>
    </location>
</feature>
<dbReference type="GO" id="GO:0005886">
    <property type="term" value="C:plasma membrane"/>
    <property type="evidence" value="ECO:0007669"/>
    <property type="project" value="TreeGrafter"/>
</dbReference>
<dbReference type="GO" id="GO:0006935">
    <property type="term" value="P:chemotaxis"/>
    <property type="evidence" value="ECO:0007669"/>
    <property type="project" value="UniProtKB-KW"/>
</dbReference>
<evidence type="ECO:0000256" key="4">
    <source>
        <dbReference type="PROSITE-ProRule" id="PRU00284"/>
    </source>
</evidence>
<keyword evidence="7" id="KW-1133">Transmembrane helix</keyword>
<dbReference type="SMART" id="SM00283">
    <property type="entry name" value="MA"/>
    <property type="match status" value="1"/>
</dbReference>
<feature type="domain" description="Methyl-accepting transducer" evidence="8">
    <location>
        <begin position="350"/>
        <end position="579"/>
    </location>
</feature>
<reference evidence="10 11" key="1">
    <citation type="submission" date="2020-08" db="EMBL/GenBank/DDBJ databases">
        <title>Genomic Encyclopedia of Type Strains, Phase IV (KMG-IV): sequencing the most valuable type-strain genomes for metagenomic binning, comparative biology and taxonomic classification.</title>
        <authorList>
            <person name="Goeker M."/>
        </authorList>
    </citation>
    <scope>NUCLEOTIDE SEQUENCE [LARGE SCALE GENOMIC DNA]</scope>
    <source>
        <strain evidence="10 11">DSM 21793</strain>
    </source>
</reference>
<keyword evidence="11" id="KW-1185">Reference proteome</keyword>
<evidence type="ECO:0000256" key="6">
    <source>
        <dbReference type="SAM" id="MobiDB-lite"/>
    </source>
</evidence>
<dbReference type="Proteomes" id="UP000530564">
    <property type="component" value="Unassembled WGS sequence"/>
</dbReference>
<dbReference type="PROSITE" id="PS50885">
    <property type="entry name" value="HAMP"/>
    <property type="match status" value="2"/>
</dbReference>
<evidence type="ECO:0000313" key="10">
    <source>
        <dbReference type="EMBL" id="MBB3891104.1"/>
    </source>
</evidence>
<dbReference type="PANTHER" id="PTHR43531:SF11">
    <property type="entry name" value="METHYL-ACCEPTING CHEMOTAXIS PROTEIN 3"/>
    <property type="match status" value="1"/>
</dbReference>
<proteinExistence type="inferred from homology"/>
<dbReference type="PANTHER" id="PTHR43531">
    <property type="entry name" value="PROTEIN ICFG"/>
    <property type="match status" value="1"/>
</dbReference>
<dbReference type="RefSeq" id="WP_343056095.1">
    <property type="nucleotide sequence ID" value="NZ_JACIDK010000002.1"/>
</dbReference>
<feature type="coiled-coil region" evidence="5">
    <location>
        <begin position="261"/>
        <end position="296"/>
    </location>
</feature>
<dbReference type="Pfam" id="PF00015">
    <property type="entry name" value="MCPsignal"/>
    <property type="match status" value="1"/>
</dbReference>
<dbReference type="EMBL" id="JACIDK010000002">
    <property type="protein sequence ID" value="MBB3891104.1"/>
    <property type="molecule type" value="Genomic_DNA"/>
</dbReference>
<dbReference type="InterPro" id="IPR051310">
    <property type="entry name" value="MCP_chemotaxis"/>
</dbReference>
<evidence type="ECO:0000256" key="1">
    <source>
        <dbReference type="ARBA" id="ARBA00004370"/>
    </source>
</evidence>
<dbReference type="SMART" id="SM00304">
    <property type="entry name" value="HAMP"/>
    <property type="match status" value="2"/>
</dbReference>
<dbReference type="InterPro" id="IPR004089">
    <property type="entry name" value="MCPsignal_dom"/>
</dbReference>
<evidence type="ECO:0000313" key="11">
    <source>
        <dbReference type="Proteomes" id="UP000530564"/>
    </source>
</evidence>
<dbReference type="GO" id="GO:0004888">
    <property type="term" value="F:transmembrane signaling receptor activity"/>
    <property type="evidence" value="ECO:0007669"/>
    <property type="project" value="InterPro"/>
</dbReference>
<gene>
    <name evidence="10" type="ORF">GGQ61_001821</name>
</gene>
<dbReference type="CDD" id="cd11386">
    <property type="entry name" value="MCP_signal"/>
    <property type="match status" value="1"/>
</dbReference>
<evidence type="ECO:0000256" key="5">
    <source>
        <dbReference type="SAM" id="Coils"/>
    </source>
</evidence>
<name>A0A839ZYG3_9CAUL</name>
<organism evidence="10 11">
    <name type="scientific">Phenylobacterium haematophilum</name>
    <dbReference type="NCBI Taxonomy" id="98513"/>
    <lineage>
        <taxon>Bacteria</taxon>
        <taxon>Pseudomonadati</taxon>
        <taxon>Pseudomonadota</taxon>
        <taxon>Alphaproteobacteria</taxon>
        <taxon>Caulobacterales</taxon>
        <taxon>Caulobacteraceae</taxon>
        <taxon>Phenylobacterium</taxon>
    </lineage>
</organism>
<dbReference type="Gene3D" id="6.10.340.10">
    <property type="match status" value="1"/>
</dbReference>
<keyword evidence="2" id="KW-0145">Chemotaxis</keyword>
<keyword evidence="5" id="KW-0175">Coiled coil</keyword>
<comment type="caution">
    <text evidence="10">The sequence shown here is derived from an EMBL/GenBank/DDBJ whole genome shotgun (WGS) entry which is preliminary data.</text>
</comment>
<evidence type="ECO:0000256" key="2">
    <source>
        <dbReference type="ARBA" id="ARBA00022500"/>
    </source>
</evidence>
<dbReference type="Gene3D" id="1.10.287.950">
    <property type="entry name" value="Methyl-accepting chemotaxis protein"/>
    <property type="match status" value="1"/>
</dbReference>
<dbReference type="Pfam" id="PF05227">
    <property type="entry name" value="CHASE3"/>
    <property type="match status" value="1"/>
</dbReference>
<dbReference type="SUPFAM" id="SSF58104">
    <property type="entry name" value="Methyl-accepting chemotaxis protein (MCP) signaling domain"/>
    <property type="match status" value="1"/>
</dbReference>
<keyword evidence="7" id="KW-0472">Membrane</keyword>
<dbReference type="Pfam" id="PF00672">
    <property type="entry name" value="HAMP"/>
    <property type="match status" value="1"/>
</dbReference>
<feature type="region of interest" description="Disordered" evidence="6">
    <location>
        <begin position="600"/>
        <end position="636"/>
    </location>
</feature>
<dbReference type="PROSITE" id="PS50111">
    <property type="entry name" value="CHEMOTAXIS_TRANSDUC_2"/>
    <property type="match status" value="1"/>
</dbReference>
<evidence type="ECO:0000259" key="8">
    <source>
        <dbReference type="PROSITE" id="PS50111"/>
    </source>
</evidence>
<dbReference type="SUPFAM" id="SSF158472">
    <property type="entry name" value="HAMP domain-like"/>
    <property type="match status" value="1"/>
</dbReference>
<dbReference type="CDD" id="cd06225">
    <property type="entry name" value="HAMP"/>
    <property type="match status" value="1"/>
</dbReference>
<feature type="compositionally biased region" description="Basic and acidic residues" evidence="6">
    <location>
        <begin position="616"/>
        <end position="628"/>
    </location>
</feature>
<protein>
    <submittedName>
        <fullName evidence="10">Methyl-accepting chemotaxis protein</fullName>
    </submittedName>
</protein>
<dbReference type="FunFam" id="1.10.287.950:FF:000001">
    <property type="entry name" value="Methyl-accepting chemotaxis sensory transducer"/>
    <property type="match status" value="1"/>
</dbReference>
<accession>A0A839ZYG3</accession>
<dbReference type="AlphaFoldDB" id="A0A839ZYG3"/>
<feature type="domain" description="HAMP" evidence="9">
    <location>
        <begin position="212"/>
        <end position="265"/>
    </location>
</feature>